<evidence type="ECO:0000256" key="4">
    <source>
        <dbReference type="ARBA" id="ARBA00023172"/>
    </source>
</evidence>
<comment type="similarity">
    <text evidence="1">Belongs to the 'phage' integrase family.</text>
</comment>
<dbReference type="InterPro" id="IPR004107">
    <property type="entry name" value="Integrase_SAM-like_N"/>
</dbReference>
<evidence type="ECO:0000259" key="7">
    <source>
        <dbReference type="PROSITE" id="PS51900"/>
    </source>
</evidence>
<dbReference type="GO" id="GO:0006310">
    <property type="term" value="P:DNA recombination"/>
    <property type="evidence" value="ECO:0007669"/>
    <property type="project" value="UniProtKB-KW"/>
</dbReference>
<feature type="domain" description="Tyr recombinase" evidence="6">
    <location>
        <begin position="104"/>
        <end position="295"/>
    </location>
</feature>
<name>A0A6N6W314_9BURK</name>
<evidence type="ECO:0000256" key="2">
    <source>
        <dbReference type="ARBA" id="ARBA00022908"/>
    </source>
</evidence>
<keyword evidence="4" id="KW-0233">DNA recombination</keyword>
<dbReference type="EMBL" id="VOSW01000123">
    <property type="protein sequence ID" value="KAE8754499.1"/>
    <property type="molecule type" value="Genomic_DNA"/>
</dbReference>
<dbReference type="Gene3D" id="1.10.443.10">
    <property type="entry name" value="Intergrase catalytic core"/>
    <property type="match status" value="1"/>
</dbReference>
<feature type="domain" description="Core-binding (CB)" evidence="7">
    <location>
        <begin position="6"/>
        <end position="87"/>
    </location>
</feature>
<evidence type="ECO:0000256" key="3">
    <source>
        <dbReference type="ARBA" id="ARBA00023125"/>
    </source>
</evidence>
<dbReference type="PROSITE" id="PS51900">
    <property type="entry name" value="CB"/>
    <property type="match status" value="1"/>
</dbReference>
<gene>
    <name evidence="8" type="ORF">FSO04_39290</name>
</gene>
<dbReference type="AlphaFoldDB" id="A0A6N6W314"/>
<dbReference type="PROSITE" id="PS51898">
    <property type="entry name" value="TYR_RECOMBINASE"/>
    <property type="match status" value="1"/>
</dbReference>
<protein>
    <submittedName>
        <fullName evidence="8">Tyrosine-type recombinase/integrase</fullName>
    </submittedName>
</protein>
<dbReference type="Proteomes" id="UP000463700">
    <property type="component" value="Unassembled WGS sequence"/>
</dbReference>
<evidence type="ECO:0000256" key="5">
    <source>
        <dbReference type="PROSITE-ProRule" id="PRU01248"/>
    </source>
</evidence>
<evidence type="ECO:0000259" key="6">
    <source>
        <dbReference type="PROSITE" id="PS51898"/>
    </source>
</evidence>
<dbReference type="Gene3D" id="1.10.150.130">
    <property type="match status" value="1"/>
</dbReference>
<dbReference type="InterPro" id="IPR010998">
    <property type="entry name" value="Integrase_recombinase_N"/>
</dbReference>
<dbReference type="Pfam" id="PF00589">
    <property type="entry name" value="Phage_integrase"/>
    <property type="match status" value="1"/>
</dbReference>
<dbReference type="GO" id="GO:0015074">
    <property type="term" value="P:DNA integration"/>
    <property type="evidence" value="ECO:0007669"/>
    <property type="project" value="UniProtKB-KW"/>
</dbReference>
<evidence type="ECO:0000256" key="1">
    <source>
        <dbReference type="ARBA" id="ARBA00008857"/>
    </source>
</evidence>
<keyword evidence="2" id="KW-0229">DNA integration</keyword>
<dbReference type="InterPro" id="IPR044068">
    <property type="entry name" value="CB"/>
</dbReference>
<dbReference type="OrthoDB" id="9801717at2"/>
<sequence>MTSLPANASPLRQRMIDDMRMRQLAPKTQDIYLHIVREFARFLGRSPDTATVEDLRRYQLYLVDHGTSAVSLNHAITGLKFFFTVTLNRPELLVRMQPVRVPRILPVVLSPDEVRRLIEAAGNLKHQTALSVAYGAGLRASEVVALKVTDVDSERMTLRIEQGKGRRDRYAMLSPVLLERLRVWWRVARAQGRMLDGGWLFPGLDPLDQLSTRQLNRAIHAAAEAANLDKRVSMHTLRHYLPFRIMLGDMDESSSWPREWGFRSRSADRVTQHSLVTLQTVQKREQLVRRAEVSRLAV</sequence>
<dbReference type="InterPro" id="IPR011010">
    <property type="entry name" value="DNA_brk_join_enz"/>
</dbReference>
<organism evidence="8 9">
    <name type="scientific">Paraburkholderia madseniana</name>
    <dbReference type="NCBI Taxonomy" id="2599607"/>
    <lineage>
        <taxon>Bacteria</taxon>
        <taxon>Pseudomonadati</taxon>
        <taxon>Pseudomonadota</taxon>
        <taxon>Betaproteobacteria</taxon>
        <taxon>Burkholderiales</taxon>
        <taxon>Burkholderiaceae</taxon>
        <taxon>Paraburkholderia</taxon>
    </lineage>
</organism>
<dbReference type="InterPro" id="IPR050090">
    <property type="entry name" value="Tyrosine_recombinase_XerCD"/>
</dbReference>
<comment type="caution">
    <text evidence="8">The sequence shown here is derived from an EMBL/GenBank/DDBJ whole genome shotgun (WGS) entry which is preliminary data.</text>
</comment>
<dbReference type="InterPro" id="IPR002104">
    <property type="entry name" value="Integrase_catalytic"/>
</dbReference>
<accession>A0A6N6W314</accession>
<dbReference type="RefSeq" id="WP_154566834.1">
    <property type="nucleotide sequence ID" value="NZ_VOSW01000123.1"/>
</dbReference>
<dbReference type="Pfam" id="PF13495">
    <property type="entry name" value="Phage_int_SAM_4"/>
    <property type="match status" value="1"/>
</dbReference>
<dbReference type="GO" id="GO:0003677">
    <property type="term" value="F:DNA binding"/>
    <property type="evidence" value="ECO:0007669"/>
    <property type="project" value="UniProtKB-UniRule"/>
</dbReference>
<evidence type="ECO:0000313" key="8">
    <source>
        <dbReference type="EMBL" id="KAE8754499.1"/>
    </source>
</evidence>
<dbReference type="InterPro" id="IPR013762">
    <property type="entry name" value="Integrase-like_cat_sf"/>
</dbReference>
<dbReference type="SUPFAM" id="SSF56349">
    <property type="entry name" value="DNA breaking-rejoining enzymes"/>
    <property type="match status" value="1"/>
</dbReference>
<reference evidence="8 9" key="1">
    <citation type="journal article" date="2020" name="Int. J. Syst. Evol. Microbiol.">
        <title>Paraburkholderia madseniana sp. nov., a phenolic acid-degrading bacterium isolated from acidic forest soil.</title>
        <authorList>
            <person name="Wilhelm R.C."/>
            <person name="Murphy S.J.L."/>
            <person name="Feriancek N.M."/>
            <person name="Karasz D.C."/>
            <person name="DeRito C.M."/>
            <person name="Newman J.D."/>
            <person name="Buckley D.H."/>
        </authorList>
    </citation>
    <scope>NUCLEOTIDE SEQUENCE [LARGE SCALE GENOMIC DNA]</scope>
    <source>
        <strain evidence="8 9">RP11</strain>
    </source>
</reference>
<dbReference type="PANTHER" id="PTHR30349">
    <property type="entry name" value="PHAGE INTEGRASE-RELATED"/>
    <property type="match status" value="1"/>
</dbReference>
<dbReference type="PANTHER" id="PTHR30349:SF64">
    <property type="entry name" value="PROPHAGE INTEGRASE INTD-RELATED"/>
    <property type="match status" value="1"/>
</dbReference>
<keyword evidence="3 5" id="KW-0238">DNA-binding</keyword>
<proteinExistence type="inferred from homology"/>
<evidence type="ECO:0000313" key="9">
    <source>
        <dbReference type="Proteomes" id="UP000463700"/>
    </source>
</evidence>